<dbReference type="AlphaFoldDB" id="A0A5B8KX06"/>
<evidence type="ECO:0000256" key="1">
    <source>
        <dbReference type="SAM" id="SignalP"/>
    </source>
</evidence>
<feature type="chain" id="PRO_5022888663" evidence="1">
    <location>
        <begin position="26"/>
        <end position="253"/>
    </location>
</feature>
<dbReference type="Proteomes" id="UP000321389">
    <property type="component" value="Chromosome"/>
</dbReference>
<dbReference type="OrthoDB" id="9808254at2"/>
<evidence type="ECO:0000313" key="2">
    <source>
        <dbReference type="EMBL" id="QDZ00089.1"/>
    </source>
</evidence>
<feature type="signal peptide" evidence="1">
    <location>
        <begin position="1"/>
        <end position="25"/>
    </location>
</feature>
<accession>A0A5B8KX06</accession>
<dbReference type="PANTHER" id="PTHR36057">
    <property type="match status" value="1"/>
</dbReference>
<dbReference type="PANTHER" id="PTHR36057:SF1">
    <property type="entry name" value="LIPOPROTEIN LIPID ATTACHMENT SITE-LIKE PROTEIN, PUTATIVE (DUF1223)-RELATED"/>
    <property type="match status" value="1"/>
</dbReference>
<gene>
    <name evidence="2" type="ORF">FQ775_06670</name>
</gene>
<dbReference type="InterPro" id="IPR010634">
    <property type="entry name" value="DUF1223"/>
</dbReference>
<reference evidence="2" key="1">
    <citation type="submission" date="2020-04" db="EMBL/GenBank/DDBJ databases">
        <title>Nitratireductor sp. nov. isolated from mangrove soil.</title>
        <authorList>
            <person name="Ye Y."/>
        </authorList>
    </citation>
    <scope>NUCLEOTIDE SEQUENCE</scope>
    <source>
        <strain evidence="2">SY7</strain>
    </source>
</reference>
<protein>
    <submittedName>
        <fullName evidence="2">DUF1223 domain-containing protein</fullName>
    </submittedName>
</protein>
<evidence type="ECO:0000313" key="3">
    <source>
        <dbReference type="Proteomes" id="UP000321389"/>
    </source>
</evidence>
<name>A0A5B8KX06_9HYPH</name>
<keyword evidence="1" id="KW-0732">Signal</keyword>
<dbReference type="InterPro" id="IPR036249">
    <property type="entry name" value="Thioredoxin-like_sf"/>
</dbReference>
<organism evidence="2 3">
    <name type="scientific">Nitratireductor mangrovi</name>
    <dbReference type="NCBI Taxonomy" id="2599600"/>
    <lineage>
        <taxon>Bacteria</taxon>
        <taxon>Pseudomonadati</taxon>
        <taxon>Pseudomonadota</taxon>
        <taxon>Alphaproteobacteria</taxon>
        <taxon>Hyphomicrobiales</taxon>
        <taxon>Phyllobacteriaceae</taxon>
        <taxon>Nitratireductor</taxon>
    </lineage>
</organism>
<sequence length="253" mass="26810">MKPYHLLKLAAAGAMLACAAALANAEERSRPLGVVELFTSQGCNSCPRADAYFGELAQSGDVVALAYHVDYWDYLGWRDTMGSPENTTRQYEYARSLGERAVYTPQAIVNGRVHMNGASRAKVGSALDTMAREGKGLIVDIKLEEGVDSVIIEAGKAPDGYGKANLVLVYFDPVTPVEIKRGENAGKTITYWNAVSGVQSVGMWHGKPMRVEIPAMELKKRGAAGCAVLLQGIGKNGNPGPILGAAIVGAPAS</sequence>
<dbReference type="KEGG" id="niy:FQ775_06670"/>
<proteinExistence type="predicted"/>
<keyword evidence="3" id="KW-1185">Reference proteome</keyword>
<dbReference type="EMBL" id="CP042301">
    <property type="protein sequence ID" value="QDZ00089.1"/>
    <property type="molecule type" value="Genomic_DNA"/>
</dbReference>
<dbReference type="Pfam" id="PF06764">
    <property type="entry name" value="DUF1223"/>
    <property type="match status" value="1"/>
</dbReference>
<dbReference type="SUPFAM" id="SSF52833">
    <property type="entry name" value="Thioredoxin-like"/>
    <property type="match status" value="1"/>
</dbReference>
<dbReference type="RefSeq" id="WP_146298741.1">
    <property type="nucleotide sequence ID" value="NZ_CP042301.2"/>
</dbReference>